<feature type="transmembrane region" description="Helical" evidence="2">
    <location>
        <begin position="55"/>
        <end position="76"/>
    </location>
</feature>
<organism evidence="3 4">
    <name type="scientific">Ferrimonas lipolytica</name>
    <dbReference type="NCBI Taxonomy" id="2724191"/>
    <lineage>
        <taxon>Bacteria</taxon>
        <taxon>Pseudomonadati</taxon>
        <taxon>Pseudomonadota</taxon>
        <taxon>Gammaproteobacteria</taxon>
        <taxon>Alteromonadales</taxon>
        <taxon>Ferrimonadaceae</taxon>
        <taxon>Ferrimonas</taxon>
    </lineage>
</organism>
<evidence type="ECO:0000256" key="1">
    <source>
        <dbReference type="SAM" id="MobiDB-lite"/>
    </source>
</evidence>
<feature type="transmembrane region" description="Helical" evidence="2">
    <location>
        <begin position="20"/>
        <end position="43"/>
    </location>
</feature>
<gene>
    <name evidence="3" type="ORF">HER31_00490</name>
</gene>
<accession>A0A6H1U912</accession>
<dbReference type="RefSeq" id="WP_168658775.1">
    <property type="nucleotide sequence ID" value="NZ_CP051180.1"/>
</dbReference>
<dbReference type="Proteomes" id="UP000501602">
    <property type="component" value="Chromosome"/>
</dbReference>
<dbReference type="Pfam" id="PF14163">
    <property type="entry name" value="SieB"/>
    <property type="match status" value="1"/>
</dbReference>
<protein>
    <recommendedName>
        <fullName evidence="5">Superinfection exclusion protein B</fullName>
    </recommendedName>
</protein>
<keyword evidence="4" id="KW-1185">Reference proteome</keyword>
<dbReference type="EMBL" id="CP051180">
    <property type="protein sequence ID" value="QIZ75514.1"/>
    <property type="molecule type" value="Genomic_DNA"/>
</dbReference>
<evidence type="ECO:0000313" key="4">
    <source>
        <dbReference type="Proteomes" id="UP000501602"/>
    </source>
</evidence>
<proteinExistence type="predicted"/>
<dbReference type="InterPro" id="IPR025982">
    <property type="entry name" value="SieB"/>
</dbReference>
<keyword evidence="2" id="KW-0812">Transmembrane</keyword>
<evidence type="ECO:0000313" key="3">
    <source>
        <dbReference type="EMBL" id="QIZ75514.1"/>
    </source>
</evidence>
<keyword evidence="2" id="KW-0472">Membrane</keyword>
<sequence>MNNFWEYLSRIDWGSISSRLAMWLLTASLALLTLPIPTLQSLYLQQWVQQHGFGIGLTVVLSACFLGAQWLQWVLYKATYKRRQLEQTQLMEQKISLLDGQERAILREFFLQGTSVIKMPCKHPAVSELLRVGILEQAEDIQHYAIEGPVGLLRLNPDAKKRLNRQALRLPEANMSDEQRKQLQAARPEFISTLNNSNRRHAA</sequence>
<evidence type="ECO:0000256" key="2">
    <source>
        <dbReference type="SAM" id="Phobius"/>
    </source>
</evidence>
<feature type="region of interest" description="Disordered" evidence="1">
    <location>
        <begin position="171"/>
        <end position="203"/>
    </location>
</feature>
<reference evidence="3 4" key="1">
    <citation type="submission" date="2020-04" db="EMBL/GenBank/DDBJ databases">
        <title>Ferrimonas sp. S7 isolated from sea water.</title>
        <authorList>
            <person name="Bae S.S."/>
            <person name="Baek K."/>
        </authorList>
    </citation>
    <scope>NUCLEOTIDE SEQUENCE [LARGE SCALE GENOMIC DNA]</scope>
    <source>
        <strain evidence="3 4">S7</strain>
    </source>
</reference>
<evidence type="ECO:0008006" key="5">
    <source>
        <dbReference type="Google" id="ProtNLM"/>
    </source>
</evidence>
<name>A0A6H1U912_9GAMM</name>
<keyword evidence="2" id="KW-1133">Transmembrane helix</keyword>
<dbReference type="KEGG" id="fes:HER31_00490"/>
<dbReference type="AlphaFoldDB" id="A0A6H1U912"/>